<accession>A0AAD7HDR5</accession>
<gene>
    <name evidence="1" type="ORF">DFH07DRAFT_710572</name>
</gene>
<organism evidence="1 2">
    <name type="scientific">Mycena maculata</name>
    <dbReference type="NCBI Taxonomy" id="230809"/>
    <lineage>
        <taxon>Eukaryota</taxon>
        <taxon>Fungi</taxon>
        <taxon>Dikarya</taxon>
        <taxon>Basidiomycota</taxon>
        <taxon>Agaricomycotina</taxon>
        <taxon>Agaricomycetes</taxon>
        <taxon>Agaricomycetidae</taxon>
        <taxon>Agaricales</taxon>
        <taxon>Marasmiineae</taxon>
        <taxon>Mycenaceae</taxon>
        <taxon>Mycena</taxon>
    </lineage>
</organism>
<proteinExistence type="predicted"/>
<dbReference type="AlphaFoldDB" id="A0AAD7HDR5"/>
<reference evidence="1" key="1">
    <citation type="submission" date="2023-03" db="EMBL/GenBank/DDBJ databases">
        <title>Massive genome expansion in bonnet fungi (Mycena s.s.) driven by repeated elements and novel gene families across ecological guilds.</title>
        <authorList>
            <consortium name="Lawrence Berkeley National Laboratory"/>
            <person name="Harder C.B."/>
            <person name="Miyauchi S."/>
            <person name="Viragh M."/>
            <person name="Kuo A."/>
            <person name="Thoen E."/>
            <person name="Andreopoulos B."/>
            <person name="Lu D."/>
            <person name="Skrede I."/>
            <person name="Drula E."/>
            <person name="Henrissat B."/>
            <person name="Morin E."/>
            <person name="Kohler A."/>
            <person name="Barry K."/>
            <person name="LaButti K."/>
            <person name="Morin E."/>
            <person name="Salamov A."/>
            <person name="Lipzen A."/>
            <person name="Mereny Z."/>
            <person name="Hegedus B."/>
            <person name="Baldrian P."/>
            <person name="Stursova M."/>
            <person name="Weitz H."/>
            <person name="Taylor A."/>
            <person name="Grigoriev I.V."/>
            <person name="Nagy L.G."/>
            <person name="Martin F."/>
            <person name="Kauserud H."/>
        </authorList>
    </citation>
    <scope>NUCLEOTIDE SEQUENCE</scope>
    <source>
        <strain evidence="1">CBHHK188m</strain>
    </source>
</reference>
<evidence type="ECO:0000313" key="1">
    <source>
        <dbReference type="EMBL" id="KAJ7717432.1"/>
    </source>
</evidence>
<evidence type="ECO:0000313" key="2">
    <source>
        <dbReference type="Proteomes" id="UP001215280"/>
    </source>
</evidence>
<dbReference type="Proteomes" id="UP001215280">
    <property type="component" value="Unassembled WGS sequence"/>
</dbReference>
<name>A0AAD7HDR5_9AGAR</name>
<sequence>IGSGLLTEVRRLQSFLGEHDKAIQDMKEEKDDPEKSVEGLRAALHQQETRAGMSPLTPLILLLDEYKEENWNLKVTLQDLRMQLSTATAAESAASIKAYRLAAELAASCRLRRPPKLESECLTGVVDKMKAKHEADV</sequence>
<keyword evidence="2" id="KW-1185">Reference proteome</keyword>
<feature type="non-terminal residue" evidence="1">
    <location>
        <position position="137"/>
    </location>
</feature>
<feature type="non-terminal residue" evidence="1">
    <location>
        <position position="1"/>
    </location>
</feature>
<protein>
    <submittedName>
        <fullName evidence="1">Uncharacterized protein</fullName>
    </submittedName>
</protein>
<comment type="caution">
    <text evidence="1">The sequence shown here is derived from an EMBL/GenBank/DDBJ whole genome shotgun (WGS) entry which is preliminary data.</text>
</comment>
<dbReference type="EMBL" id="JARJLG010000318">
    <property type="protein sequence ID" value="KAJ7717432.1"/>
    <property type="molecule type" value="Genomic_DNA"/>
</dbReference>